<keyword evidence="2" id="KW-1185">Reference proteome</keyword>
<organism evidence="1 2">
    <name type="scientific">Cetraspora pellucida</name>
    <dbReference type="NCBI Taxonomy" id="1433469"/>
    <lineage>
        <taxon>Eukaryota</taxon>
        <taxon>Fungi</taxon>
        <taxon>Fungi incertae sedis</taxon>
        <taxon>Mucoromycota</taxon>
        <taxon>Glomeromycotina</taxon>
        <taxon>Glomeromycetes</taxon>
        <taxon>Diversisporales</taxon>
        <taxon>Gigasporaceae</taxon>
        <taxon>Cetraspora</taxon>
    </lineage>
</organism>
<dbReference type="Proteomes" id="UP000789759">
    <property type="component" value="Unassembled WGS sequence"/>
</dbReference>
<feature type="non-terminal residue" evidence="1">
    <location>
        <position position="1"/>
    </location>
</feature>
<comment type="caution">
    <text evidence="1">The sequence shown here is derived from an EMBL/GenBank/DDBJ whole genome shotgun (WGS) entry which is preliminary data.</text>
</comment>
<sequence>KITSAYVGRGVIRSNSDEYSSILIPTHIQIERITQEKSGLYGLQENPDFERYSDCRSTDHISI</sequence>
<evidence type="ECO:0000313" key="2">
    <source>
        <dbReference type="Proteomes" id="UP000789759"/>
    </source>
</evidence>
<protein>
    <submittedName>
        <fullName evidence="1">12634_t:CDS:1</fullName>
    </submittedName>
</protein>
<feature type="non-terminal residue" evidence="1">
    <location>
        <position position="63"/>
    </location>
</feature>
<gene>
    <name evidence="1" type="ORF">CPELLU_LOCUS19866</name>
</gene>
<proteinExistence type="predicted"/>
<accession>A0A9N9KDP9</accession>
<reference evidence="1" key="1">
    <citation type="submission" date="2021-06" db="EMBL/GenBank/DDBJ databases">
        <authorList>
            <person name="Kallberg Y."/>
            <person name="Tangrot J."/>
            <person name="Rosling A."/>
        </authorList>
    </citation>
    <scope>NUCLEOTIDE SEQUENCE</scope>
    <source>
        <strain evidence="1">FL966</strain>
    </source>
</reference>
<dbReference type="EMBL" id="CAJVQA010052367">
    <property type="protein sequence ID" value="CAG8822979.1"/>
    <property type="molecule type" value="Genomic_DNA"/>
</dbReference>
<dbReference type="AlphaFoldDB" id="A0A9N9KDP9"/>
<name>A0A9N9KDP9_9GLOM</name>
<evidence type="ECO:0000313" key="1">
    <source>
        <dbReference type="EMBL" id="CAG8822979.1"/>
    </source>
</evidence>